<reference evidence="1" key="1">
    <citation type="submission" date="2014-11" db="EMBL/GenBank/DDBJ databases">
        <authorList>
            <person name="Amaro Gonzalez C."/>
        </authorList>
    </citation>
    <scope>NUCLEOTIDE SEQUENCE</scope>
</reference>
<accession>A0A0E9PFW1</accession>
<proteinExistence type="predicted"/>
<dbReference type="AlphaFoldDB" id="A0A0E9PFW1"/>
<dbReference type="EMBL" id="GBXM01105071">
    <property type="protein sequence ID" value="JAH03506.1"/>
    <property type="molecule type" value="Transcribed_RNA"/>
</dbReference>
<name>A0A0E9PFW1_ANGAN</name>
<sequence length="23" mass="2741">MWGRPECAVLCVGYFSWIHRCIN</sequence>
<protein>
    <submittedName>
        <fullName evidence="1">Uncharacterized protein</fullName>
    </submittedName>
</protein>
<evidence type="ECO:0000313" key="1">
    <source>
        <dbReference type="EMBL" id="JAH03506.1"/>
    </source>
</evidence>
<organism evidence="1">
    <name type="scientific">Anguilla anguilla</name>
    <name type="common">European freshwater eel</name>
    <name type="synonym">Muraena anguilla</name>
    <dbReference type="NCBI Taxonomy" id="7936"/>
    <lineage>
        <taxon>Eukaryota</taxon>
        <taxon>Metazoa</taxon>
        <taxon>Chordata</taxon>
        <taxon>Craniata</taxon>
        <taxon>Vertebrata</taxon>
        <taxon>Euteleostomi</taxon>
        <taxon>Actinopterygii</taxon>
        <taxon>Neopterygii</taxon>
        <taxon>Teleostei</taxon>
        <taxon>Anguilliformes</taxon>
        <taxon>Anguillidae</taxon>
        <taxon>Anguilla</taxon>
    </lineage>
</organism>
<reference evidence="1" key="2">
    <citation type="journal article" date="2015" name="Fish Shellfish Immunol.">
        <title>Early steps in the European eel (Anguilla anguilla)-Vibrio vulnificus interaction in the gills: Role of the RtxA13 toxin.</title>
        <authorList>
            <person name="Callol A."/>
            <person name="Pajuelo D."/>
            <person name="Ebbesson L."/>
            <person name="Teles M."/>
            <person name="MacKenzie S."/>
            <person name="Amaro C."/>
        </authorList>
    </citation>
    <scope>NUCLEOTIDE SEQUENCE</scope>
</reference>